<protein>
    <submittedName>
        <fullName evidence="1">Uncharacterized protein</fullName>
    </submittedName>
</protein>
<proteinExistence type="predicted"/>
<sequence length="79" mass="9042">MMIVKYSVVCNPVVPMAVINRKNSRTEAKDAAATWISVLYLQKCLRNKIMSASFSSREQVPTSPNQWYLGFWSVKKSQK</sequence>
<gene>
    <name evidence="1" type="ORF">BSTOLATCC_MIC43491</name>
</gene>
<dbReference type="AlphaFoldDB" id="A0AAU9JPF2"/>
<name>A0AAU9JPF2_9CILI</name>
<evidence type="ECO:0000313" key="1">
    <source>
        <dbReference type="EMBL" id="CAG9327456.1"/>
    </source>
</evidence>
<dbReference type="EMBL" id="CAJZBQ010000043">
    <property type="protein sequence ID" value="CAG9327456.1"/>
    <property type="molecule type" value="Genomic_DNA"/>
</dbReference>
<organism evidence="1 2">
    <name type="scientific">Blepharisma stoltei</name>
    <dbReference type="NCBI Taxonomy" id="1481888"/>
    <lineage>
        <taxon>Eukaryota</taxon>
        <taxon>Sar</taxon>
        <taxon>Alveolata</taxon>
        <taxon>Ciliophora</taxon>
        <taxon>Postciliodesmatophora</taxon>
        <taxon>Heterotrichea</taxon>
        <taxon>Heterotrichida</taxon>
        <taxon>Blepharismidae</taxon>
        <taxon>Blepharisma</taxon>
    </lineage>
</organism>
<evidence type="ECO:0000313" key="2">
    <source>
        <dbReference type="Proteomes" id="UP001162131"/>
    </source>
</evidence>
<accession>A0AAU9JPF2</accession>
<keyword evidence="2" id="KW-1185">Reference proteome</keyword>
<dbReference type="Proteomes" id="UP001162131">
    <property type="component" value="Unassembled WGS sequence"/>
</dbReference>
<reference evidence="1" key="1">
    <citation type="submission" date="2021-09" db="EMBL/GenBank/DDBJ databases">
        <authorList>
            <consortium name="AG Swart"/>
            <person name="Singh M."/>
            <person name="Singh A."/>
            <person name="Seah K."/>
            <person name="Emmerich C."/>
        </authorList>
    </citation>
    <scope>NUCLEOTIDE SEQUENCE</scope>
    <source>
        <strain evidence="1">ATCC30299</strain>
    </source>
</reference>
<comment type="caution">
    <text evidence="1">The sequence shown here is derived from an EMBL/GenBank/DDBJ whole genome shotgun (WGS) entry which is preliminary data.</text>
</comment>